<evidence type="ECO:0000256" key="3">
    <source>
        <dbReference type="ARBA" id="ARBA00022723"/>
    </source>
</evidence>
<dbReference type="InterPro" id="IPR001930">
    <property type="entry name" value="Peptidase_M1"/>
</dbReference>
<dbReference type="Proteomes" id="UP000887540">
    <property type="component" value="Unplaced"/>
</dbReference>
<dbReference type="SUPFAM" id="SSF63737">
    <property type="entry name" value="Leukotriene A4 hydrolase N-terminal domain"/>
    <property type="match status" value="2"/>
</dbReference>
<dbReference type="GO" id="GO:0008270">
    <property type="term" value="F:zinc ion binding"/>
    <property type="evidence" value="ECO:0007669"/>
    <property type="project" value="InterPro"/>
</dbReference>
<evidence type="ECO:0000259" key="13">
    <source>
        <dbReference type="Pfam" id="PF01433"/>
    </source>
</evidence>
<sequence length="1768" mass="202186">MSTLTFDKLLQVLSTYTGRDRAIRTAVFALSIYSTKVHPNFEKSLNALISQLSRSRLIFRQLNQPSLLKSSYEVITNTKTVDDPVDHSFNGIVTLSYTLSCLCEFVAWLSDVKVLTNEYKIVTFATTPVMSTYLVAFATGDFINKTVTAEDNTTIGVWAWNGPGMIDRITVATDTAVTCYNSLRKYINVTYPINKLDHLALPFFSSGGMENWGLIIYDSDSILFYDQEDTTADKVFGIQVRCHEMAHQWFGDLVTNEWWSDIMLHEALADYFETYSIGLMYQNQSSFASHLYVIQTQEAIMEVDYFHPIIVYPYGAFDGITYDKGGSLLRQLRFTMGASGYQKALQRYLNTYQFSNANHYQFFEQFSIVAKDSGIQDWCGNYLNVSVLMDAWVNVPHFPAITIDLDDGGHSFVAGQQPFLPLAYLPPGYNYSWIIPTQVLEYEIPYAVNPYSMWILPNNTQCTNSATFKQKAVTIYDRYDIYNEGANTYARIIYEDRAHERIRRIVERDNGTISIGTKIRLIADEWAAIDRDMLYLGLPPKLHRGLQILQSILTSNTSVHSTTFMAVQNAIDSMLELSMDRYEFDLWLRFLRPILTNFYNYSGGWSGNENDFNTGFLRARFLYYAVRFDIGDARQVALQIWKNQTVNQINPDIRRAVYCAAIWDDNGPVFDNLSALFLHAENTSYYTSREINSLAQGMACAQNVAIITKIIDLFVYRSASSYSFNLLPAITNFNYNLAASDVMADYLINASNSNETWHLIFNGNVCYSLGYACTLNYYLQGMTGLWYTDIRLEQFKTINSTIYTNLKALDIDDISIRDALYYFNSYYNNILLPANYRGQITYADMTRWLYDNYVPIGATPWLVQLNHTFTPVQYNLTVRPYFPSSYNYGIGKNFTFDANVTIGAVKFGATQTISFNSHRHMINHLRVFKTNDSNEVPWNSIIRDYDNAIVTINLAQPIQAGTSILIVVNYTGLIDNNPGEGTYMNWDYLDFNKQKSWIFATDFEGGPSTRSLAPCYDEPHYKASWYVTVQYPTDMVALSNALEERTRNLGNGLSETTFKPTPKMASYLLAISVGDFAALRGRTNNNMLVRVWTWTGMQNNGELSLRAAIDTINYLSSTLNKSLPLEKLDVLALPQYSGRSNGAMENWGLIISGYLSCLWNPDYSTTAQLTDTYWTISHETTHQWFGDLVTLDWWNYIFLNEGFATYWPTVVMSVTYPDQADWAHYSRFNDAERSLRSDANLQSTRPIVVPASQLAGYCVFCYQSYEKASSLIHMIEQTIHRKNFDLALHNYLNVYEYSTAVDTDLFEKFTETAMNDYPNVYDWNGYPLNVTNYVRPFFYLQTFPLIKVVSSPDGLSYTYQQAPYIQNGLPNNTVFLWNIPLWTEPVQDYLPWLISQKSLNNDFLSGWNIVNPRRKVYARVWYDDPTWAPIQNQIQSNLTAFDPITRASFIADTHALVNQQLVPWSRLLNLIKYAANVPELPTWGIVNSIFDDLLIKFKFQTADYSKLKTFILQLLNANSQLQLLFNHTGNWASDLTSVFITELSCYLGQSNCLSQASTSFNQFISSCQNSAYGTGRCNQVTPDHRPFQLCYGLRQNPNAASAVFNLVQWYINNAPLVDYWRNDAVALLGSLSCLNDDNQVAQYLNLTLYDQLPQEFFQYVAETDSSGNRLFNFFNNNLQKIVDSRHFNIIVSNLALGWSTSTQNTMLQNFSWQGVRITNEQANAWANTVNGVVSNINCVPSLRILVKIVDNFPKRLKACIDARGGHFE</sequence>
<dbReference type="WBParaSite" id="ACRNAN_scaffold1358.g19661.t1">
    <property type="protein sequence ID" value="ACRNAN_scaffold1358.g19661.t1"/>
    <property type="gene ID" value="ACRNAN_scaffold1358.g19661"/>
</dbReference>
<feature type="binding site" evidence="11">
    <location>
        <position position="1182"/>
    </location>
    <ligand>
        <name>Zn(2+)</name>
        <dbReference type="ChEBI" id="CHEBI:29105"/>
        <note>catalytic</note>
    </ligand>
</feature>
<feature type="domain" description="ERAP1-like C-terminal" evidence="14">
    <location>
        <begin position="482"/>
        <end position="747"/>
    </location>
</feature>
<reference evidence="17" key="1">
    <citation type="submission" date="2022-11" db="UniProtKB">
        <authorList>
            <consortium name="WormBaseParasite"/>
        </authorList>
    </citation>
    <scope>IDENTIFICATION</scope>
</reference>
<evidence type="ECO:0000256" key="7">
    <source>
        <dbReference type="ARBA" id="ARBA00023136"/>
    </source>
</evidence>
<dbReference type="PRINTS" id="PR00756">
    <property type="entry name" value="ALADIPTASE"/>
</dbReference>
<dbReference type="InterPro" id="IPR042097">
    <property type="entry name" value="Aminopeptidase_N-like_N_sf"/>
</dbReference>
<dbReference type="GO" id="GO:0042277">
    <property type="term" value="F:peptide binding"/>
    <property type="evidence" value="ECO:0007669"/>
    <property type="project" value="TreeGrafter"/>
</dbReference>
<dbReference type="PANTHER" id="PTHR11533:SF293">
    <property type="entry name" value="AMINOPEPTIDASE-2-RELATED"/>
    <property type="match status" value="1"/>
</dbReference>
<dbReference type="PANTHER" id="PTHR11533">
    <property type="entry name" value="PROTEASE M1 ZINC METALLOPROTEASE"/>
    <property type="match status" value="1"/>
</dbReference>
<proteinExistence type="inferred from homology"/>
<organism evidence="16 17">
    <name type="scientific">Acrobeloides nanus</name>
    <dbReference type="NCBI Taxonomy" id="290746"/>
    <lineage>
        <taxon>Eukaryota</taxon>
        <taxon>Metazoa</taxon>
        <taxon>Ecdysozoa</taxon>
        <taxon>Nematoda</taxon>
        <taxon>Chromadorea</taxon>
        <taxon>Rhabditida</taxon>
        <taxon>Tylenchina</taxon>
        <taxon>Cephalobomorpha</taxon>
        <taxon>Cephaloboidea</taxon>
        <taxon>Cephalobidae</taxon>
        <taxon>Acrobeloides</taxon>
    </lineage>
</organism>
<evidence type="ECO:0000256" key="11">
    <source>
        <dbReference type="PIRSR" id="PIRSR634016-3"/>
    </source>
</evidence>
<evidence type="ECO:0000256" key="4">
    <source>
        <dbReference type="ARBA" id="ARBA00022801"/>
    </source>
</evidence>
<dbReference type="Gene3D" id="2.60.40.1730">
    <property type="entry name" value="tricorn interacting facor f3 domain"/>
    <property type="match status" value="2"/>
</dbReference>
<feature type="binding site" evidence="11">
    <location>
        <position position="1178"/>
    </location>
    <ligand>
        <name>Zn(2+)</name>
        <dbReference type="ChEBI" id="CHEBI:29105"/>
        <note>catalytic</note>
    </ligand>
</feature>
<evidence type="ECO:0000256" key="2">
    <source>
        <dbReference type="ARBA" id="ARBA00022670"/>
    </source>
</evidence>
<evidence type="ECO:0000256" key="8">
    <source>
        <dbReference type="ARBA" id="ARBA00023140"/>
    </source>
</evidence>
<name>A0A914CS13_9BILA</name>
<keyword evidence="7" id="KW-0472">Membrane</keyword>
<dbReference type="GO" id="GO:0016559">
    <property type="term" value="P:peroxisome fission"/>
    <property type="evidence" value="ECO:0007669"/>
    <property type="project" value="InterPro"/>
</dbReference>
<dbReference type="InterPro" id="IPR024571">
    <property type="entry name" value="ERAP1-like_C_dom"/>
</dbReference>
<dbReference type="InterPro" id="IPR008733">
    <property type="entry name" value="PEX11"/>
</dbReference>
<dbReference type="GO" id="GO:0043171">
    <property type="term" value="P:peptide catabolic process"/>
    <property type="evidence" value="ECO:0007669"/>
    <property type="project" value="TreeGrafter"/>
</dbReference>
<evidence type="ECO:0000256" key="12">
    <source>
        <dbReference type="PIRSR" id="PIRSR634016-4"/>
    </source>
</evidence>
<protein>
    <submittedName>
        <fullName evidence="17">Aminopeptidase</fullName>
    </submittedName>
</protein>
<dbReference type="SUPFAM" id="SSF55486">
    <property type="entry name" value="Metalloproteases ('zincins'), catalytic domain"/>
    <property type="match status" value="2"/>
</dbReference>
<evidence type="ECO:0000313" key="16">
    <source>
        <dbReference type="Proteomes" id="UP000887540"/>
    </source>
</evidence>
<evidence type="ECO:0000256" key="6">
    <source>
        <dbReference type="ARBA" id="ARBA00023049"/>
    </source>
</evidence>
<dbReference type="GO" id="GO:0070006">
    <property type="term" value="F:metalloaminopeptidase activity"/>
    <property type="evidence" value="ECO:0007669"/>
    <property type="project" value="TreeGrafter"/>
</dbReference>
<comment type="similarity">
    <text evidence="1">Belongs to the peptidase M1 family.</text>
</comment>
<dbReference type="Gene3D" id="1.10.390.10">
    <property type="entry name" value="Neutral Protease Domain 2"/>
    <property type="match status" value="2"/>
</dbReference>
<keyword evidence="16" id="KW-1185">Reference proteome</keyword>
<dbReference type="Pfam" id="PF11838">
    <property type="entry name" value="ERAP1_C"/>
    <property type="match status" value="2"/>
</dbReference>
<dbReference type="Pfam" id="PF17900">
    <property type="entry name" value="Peptidase_M1_N"/>
    <property type="match status" value="1"/>
</dbReference>
<accession>A0A914CS13</accession>
<comment type="cofactor">
    <cofactor evidence="11">
        <name>Zn(2+)</name>
        <dbReference type="ChEBI" id="CHEBI:29105"/>
    </cofactor>
    <text evidence="11">Binds 1 zinc ion per subunit.</text>
</comment>
<keyword evidence="2" id="KW-0645">Protease</keyword>
<evidence type="ECO:0000313" key="17">
    <source>
        <dbReference type="WBParaSite" id="ACRNAN_scaffold1358.g19661.t1"/>
    </source>
</evidence>
<feature type="domain" description="Aminopeptidase N-like N-terminal" evidence="15">
    <location>
        <begin position="871"/>
        <end position="1068"/>
    </location>
</feature>
<evidence type="ECO:0000256" key="10">
    <source>
        <dbReference type="PIRSR" id="PIRSR634016-1"/>
    </source>
</evidence>
<dbReference type="GO" id="GO:0005615">
    <property type="term" value="C:extracellular space"/>
    <property type="evidence" value="ECO:0007669"/>
    <property type="project" value="TreeGrafter"/>
</dbReference>
<dbReference type="Pfam" id="PF01433">
    <property type="entry name" value="Peptidase_M1"/>
    <property type="match status" value="2"/>
</dbReference>
<dbReference type="InterPro" id="IPR050344">
    <property type="entry name" value="Peptidase_M1_aminopeptidases"/>
</dbReference>
<keyword evidence="6" id="KW-0482">Metalloprotease</keyword>
<feature type="domain" description="Peptidase M1 membrane alanine aminopeptidase" evidence="13">
    <location>
        <begin position="1105"/>
        <end position="1315"/>
    </location>
</feature>
<dbReference type="InterPro" id="IPR034016">
    <property type="entry name" value="M1_APN-typ"/>
</dbReference>
<feature type="binding site" evidence="11">
    <location>
        <position position="1201"/>
    </location>
    <ligand>
        <name>Zn(2+)</name>
        <dbReference type="ChEBI" id="CHEBI:29105"/>
        <note>catalytic</note>
    </ligand>
</feature>
<dbReference type="Pfam" id="PF05648">
    <property type="entry name" value="PEX11"/>
    <property type="match status" value="1"/>
</dbReference>
<dbReference type="InterPro" id="IPR014782">
    <property type="entry name" value="Peptidase_M1_dom"/>
</dbReference>
<feature type="domain" description="Peptidase M1 membrane alanine aminopeptidase" evidence="13">
    <location>
        <begin position="172"/>
        <end position="392"/>
    </location>
</feature>
<dbReference type="InterPro" id="IPR027268">
    <property type="entry name" value="Peptidase_M4/M1_CTD_sf"/>
</dbReference>
<keyword evidence="3 11" id="KW-0479">Metal-binding</keyword>
<dbReference type="CDD" id="cd09601">
    <property type="entry name" value="M1_APN-Q_like"/>
    <property type="match status" value="1"/>
</dbReference>
<evidence type="ECO:0000256" key="5">
    <source>
        <dbReference type="ARBA" id="ARBA00022833"/>
    </source>
</evidence>
<feature type="active site" description="Proton acceptor" evidence="10">
    <location>
        <position position="1179"/>
    </location>
</feature>
<dbReference type="GO" id="GO:0006508">
    <property type="term" value="P:proteolysis"/>
    <property type="evidence" value="ECO:0007669"/>
    <property type="project" value="UniProtKB-KW"/>
</dbReference>
<evidence type="ECO:0000259" key="14">
    <source>
        <dbReference type="Pfam" id="PF11838"/>
    </source>
</evidence>
<evidence type="ECO:0000259" key="15">
    <source>
        <dbReference type="Pfam" id="PF17900"/>
    </source>
</evidence>
<feature type="site" description="Transition state stabilizer" evidence="12">
    <location>
        <position position="1265"/>
    </location>
</feature>
<evidence type="ECO:0000256" key="1">
    <source>
        <dbReference type="ARBA" id="ARBA00010136"/>
    </source>
</evidence>
<feature type="domain" description="ERAP1-like C-terminal" evidence="14">
    <location>
        <begin position="1407"/>
        <end position="1710"/>
    </location>
</feature>
<keyword evidence="4" id="KW-0378">Hydrolase</keyword>
<dbReference type="InterPro" id="IPR045357">
    <property type="entry name" value="Aminopeptidase_N-like_N"/>
</dbReference>
<comment type="subcellular location">
    <subcellularLocation>
        <location evidence="9">Peroxisome membrane</location>
    </subcellularLocation>
</comment>
<keyword evidence="5 11" id="KW-0862">Zinc</keyword>
<keyword evidence="8" id="KW-0576">Peroxisome</keyword>
<evidence type="ECO:0000256" key="9">
    <source>
        <dbReference type="ARBA" id="ARBA00046271"/>
    </source>
</evidence>
<dbReference type="GO" id="GO:0005778">
    <property type="term" value="C:peroxisomal membrane"/>
    <property type="evidence" value="ECO:0007669"/>
    <property type="project" value="UniProtKB-SubCell"/>
</dbReference>
<dbReference type="Gene3D" id="1.25.50.20">
    <property type="match status" value="2"/>
</dbReference>